<evidence type="ECO:0000313" key="2">
    <source>
        <dbReference type="Proteomes" id="UP000324222"/>
    </source>
</evidence>
<name>A0A5B7GUK4_PORTR</name>
<sequence>MGQKENIERSQCVDVNFLVAVKSKDMNFEDEAQKLKDLVTMGKGKFEGLNVGLDTFWDC</sequence>
<comment type="caution">
    <text evidence="1">The sequence shown here is derived from an EMBL/GenBank/DDBJ whole genome shotgun (WGS) entry which is preliminary data.</text>
</comment>
<dbReference type="EMBL" id="VSRR010018217">
    <property type="protein sequence ID" value="MPC61105.1"/>
    <property type="molecule type" value="Genomic_DNA"/>
</dbReference>
<reference evidence="1 2" key="1">
    <citation type="submission" date="2019-05" db="EMBL/GenBank/DDBJ databases">
        <title>Another draft genome of Portunus trituberculatus and its Hox gene families provides insights of decapod evolution.</title>
        <authorList>
            <person name="Jeong J.-H."/>
            <person name="Song I."/>
            <person name="Kim S."/>
            <person name="Choi T."/>
            <person name="Kim D."/>
            <person name="Ryu S."/>
            <person name="Kim W."/>
        </authorList>
    </citation>
    <scope>NUCLEOTIDE SEQUENCE [LARGE SCALE GENOMIC DNA]</scope>
    <source>
        <tissue evidence="1">Muscle</tissue>
    </source>
</reference>
<organism evidence="1 2">
    <name type="scientific">Portunus trituberculatus</name>
    <name type="common">Swimming crab</name>
    <name type="synonym">Neptunus trituberculatus</name>
    <dbReference type="NCBI Taxonomy" id="210409"/>
    <lineage>
        <taxon>Eukaryota</taxon>
        <taxon>Metazoa</taxon>
        <taxon>Ecdysozoa</taxon>
        <taxon>Arthropoda</taxon>
        <taxon>Crustacea</taxon>
        <taxon>Multicrustacea</taxon>
        <taxon>Malacostraca</taxon>
        <taxon>Eumalacostraca</taxon>
        <taxon>Eucarida</taxon>
        <taxon>Decapoda</taxon>
        <taxon>Pleocyemata</taxon>
        <taxon>Brachyura</taxon>
        <taxon>Eubrachyura</taxon>
        <taxon>Portunoidea</taxon>
        <taxon>Portunidae</taxon>
        <taxon>Portuninae</taxon>
        <taxon>Portunus</taxon>
    </lineage>
</organism>
<proteinExistence type="predicted"/>
<dbReference type="AlphaFoldDB" id="A0A5B7GUK4"/>
<accession>A0A5B7GUK4</accession>
<keyword evidence="2" id="KW-1185">Reference proteome</keyword>
<dbReference type="Proteomes" id="UP000324222">
    <property type="component" value="Unassembled WGS sequence"/>
</dbReference>
<protein>
    <submittedName>
        <fullName evidence="1">Uncharacterized protein</fullName>
    </submittedName>
</protein>
<evidence type="ECO:0000313" key="1">
    <source>
        <dbReference type="EMBL" id="MPC61105.1"/>
    </source>
</evidence>
<gene>
    <name evidence="1" type="ORF">E2C01_055168</name>
</gene>